<dbReference type="InterPro" id="IPR044068">
    <property type="entry name" value="CB"/>
</dbReference>
<keyword evidence="4" id="KW-0233">DNA recombination</keyword>
<dbReference type="GO" id="GO:0015074">
    <property type="term" value="P:DNA integration"/>
    <property type="evidence" value="ECO:0007669"/>
    <property type="project" value="UniProtKB-KW"/>
</dbReference>
<protein>
    <submittedName>
        <fullName evidence="8">Integrase family protein</fullName>
    </submittedName>
</protein>
<dbReference type="InterPro" id="IPR038488">
    <property type="entry name" value="Integrase_DNA-bd_sf"/>
</dbReference>
<reference evidence="8" key="1">
    <citation type="submission" date="2020-01" db="EMBL/GenBank/DDBJ databases">
        <authorList>
            <person name="Meier V. D."/>
            <person name="Meier V D."/>
        </authorList>
    </citation>
    <scope>NUCLEOTIDE SEQUENCE</scope>
    <source>
        <strain evidence="8">HLG_WM_MAG_07</strain>
    </source>
</reference>
<evidence type="ECO:0000256" key="1">
    <source>
        <dbReference type="ARBA" id="ARBA00008857"/>
    </source>
</evidence>
<evidence type="ECO:0000313" key="8">
    <source>
        <dbReference type="EMBL" id="CAA6816755.1"/>
    </source>
</evidence>
<dbReference type="Gene3D" id="1.10.443.10">
    <property type="entry name" value="Intergrase catalytic core"/>
    <property type="match status" value="1"/>
</dbReference>
<keyword evidence="3 5" id="KW-0238">DNA-binding</keyword>
<name>A0A6S6TC66_9GAMM</name>
<comment type="similarity">
    <text evidence="1">Belongs to the 'phage' integrase family.</text>
</comment>
<feature type="domain" description="Core-binding (CB)" evidence="7">
    <location>
        <begin position="101"/>
        <end position="182"/>
    </location>
</feature>
<dbReference type="Pfam" id="PF13356">
    <property type="entry name" value="Arm-DNA-bind_3"/>
    <property type="match status" value="1"/>
</dbReference>
<accession>A0A6S6TC66</accession>
<dbReference type="InterPro" id="IPR010998">
    <property type="entry name" value="Integrase_recombinase_N"/>
</dbReference>
<dbReference type="SUPFAM" id="SSF56349">
    <property type="entry name" value="DNA breaking-rejoining enzymes"/>
    <property type="match status" value="1"/>
</dbReference>
<dbReference type="CDD" id="cd00801">
    <property type="entry name" value="INT_P4_C"/>
    <property type="match status" value="1"/>
</dbReference>
<dbReference type="GO" id="GO:0003677">
    <property type="term" value="F:DNA binding"/>
    <property type="evidence" value="ECO:0007669"/>
    <property type="project" value="UniProtKB-UniRule"/>
</dbReference>
<dbReference type="PROSITE" id="PS51898">
    <property type="entry name" value="TYR_RECOMBINASE"/>
    <property type="match status" value="1"/>
</dbReference>
<dbReference type="EMBL" id="CACVAY010000078">
    <property type="protein sequence ID" value="CAA6816755.1"/>
    <property type="molecule type" value="Genomic_DNA"/>
</dbReference>
<evidence type="ECO:0000256" key="2">
    <source>
        <dbReference type="ARBA" id="ARBA00022908"/>
    </source>
</evidence>
<dbReference type="PANTHER" id="PTHR30629">
    <property type="entry name" value="PROPHAGE INTEGRASE"/>
    <property type="match status" value="1"/>
</dbReference>
<dbReference type="InterPro" id="IPR013762">
    <property type="entry name" value="Integrase-like_cat_sf"/>
</dbReference>
<keyword evidence="2" id="KW-0229">DNA integration</keyword>
<gene>
    <name evidence="8" type="ORF">HELGO_WM42497</name>
</gene>
<organism evidence="8">
    <name type="scientific">uncultured Thiotrichaceae bacterium</name>
    <dbReference type="NCBI Taxonomy" id="298394"/>
    <lineage>
        <taxon>Bacteria</taxon>
        <taxon>Pseudomonadati</taxon>
        <taxon>Pseudomonadota</taxon>
        <taxon>Gammaproteobacteria</taxon>
        <taxon>Thiotrichales</taxon>
        <taxon>Thiotrichaceae</taxon>
        <taxon>environmental samples</taxon>
    </lineage>
</organism>
<dbReference type="Pfam" id="PF22022">
    <property type="entry name" value="Phage_int_M"/>
    <property type="match status" value="1"/>
</dbReference>
<dbReference type="InterPro" id="IPR002104">
    <property type="entry name" value="Integrase_catalytic"/>
</dbReference>
<evidence type="ECO:0000259" key="7">
    <source>
        <dbReference type="PROSITE" id="PS51900"/>
    </source>
</evidence>
<dbReference type="Pfam" id="PF00589">
    <property type="entry name" value="Phage_integrase"/>
    <property type="match status" value="1"/>
</dbReference>
<dbReference type="GO" id="GO:0006310">
    <property type="term" value="P:DNA recombination"/>
    <property type="evidence" value="ECO:0007669"/>
    <property type="project" value="UniProtKB-KW"/>
</dbReference>
<dbReference type="PANTHER" id="PTHR30629:SF2">
    <property type="entry name" value="PROPHAGE INTEGRASE INTS-RELATED"/>
    <property type="match status" value="1"/>
</dbReference>
<feature type="domain" description="Tyr recombinase" evidence="6">
    <location>
        <begin position="207"/>
        <end position="397"/>
    </location>
</feature>
<evidence type="ECO:0000256" key="4">
    <source>
        <dbReference type="ARBA" id="ARBA00023172"/>
    </source>
</evidence>
<dbReference type="Gene3D" id="1.10.150.130">
    <property type="match status" value="1"/>
</dbReference>
<dbReference type="Gene3D" id="3.30.160.390">
    <property type="entry name" value="Integrase, DNA-binding domain"/>
    <property type="match status" value="1"/>
</dbReference>
<evidence type="ECO:0000256" key="5">
    <source>
        <dbReference type="PROSITE-ProRule" id="PRU01248"/>
    </source>
</evidence>
<dbReference type="InterPro" id="IPR011010">
    <property type="entry name" value="DNA_brk_join_enz"/>
</dbReference>
<dbReference type="InterPro" id="IPR050808">
    <property type="entry name" value="Phage_Integrase"/>
</dbReference>
<sequence>MSGYQSHKLRDSQCRAAKPKEKLYRLRDGGGLSLDILVSGSKVWRYGYRIHEKQKTFTIGNYPDVSLGEARTSRDGARKLVSQGIDPSQQKQVERRQILEHSFKAIADTWLEQNKAGWSDKHYQRIESAFRRDVYPIIGSRMVSEIEAPEIIPLIMNISGRGSVNQAQRTKGFISQVFDYALVHGKCSRNPAKDLNLSMLLPKTVSRHYAAITEPKELAKLLRAVDDYQGSITVKSALQLAPLTMARPAEITNAEWIEIDFESATWTIPAKRRKLPMHLKEANRPQDTHIVPLCSQALVILENIRQYTGMGKFIFPSPRGNSRALSNNALRTALRNMGYTNEQMTAHGFRGVASTLLNEQGFRTKIIEAQLAHKLKSSVEASYNHAEYLDERRDMLNQWGDYLESLKVGAEIVPFKQKARI</sequence>
<evidence type="ECO:0000256" key="3">
    <source>
        <dbReference type="ARBA" id="ARBA00023125"/>
    </source>
</evidence>
<evidence type="ECO:0000259" key="6">
    <source>
        <dbReference type="PROSITE" id="PS51898"/>
    </source>
</evidence>
<dbReference type="InterPro" id="IPR053876">
    <property type="entry name" value="Phage_int_M"/>
</dbReference>
<dbReference type="PROSITE" id="PS51900">
    <property type="entry name" value="CB"/>
    <property type="match status" value="1"/>
</dbReference>
<dbReference type="AlphaFoldDB" id="A0A6S6TC66"/>
<dbReference type="InterPro" id="IPR025166">
    <property type="entry name" value="Integrase_DNA_bind_dom"/>
</dbReference>
<proteinExistence type="inferred from homology"/>